<feature type="compositionally biased region" description="Low complexity" evidence="1">
    <location>
        <begin position="27"/>
        <end position="40"/>
    </location>
</feature>
<proteinExistence type="predicted"/>
<organism evidence="3 4">
    <name type="scientific">Phyllosticta citriasiana</name>
    <dbReference type="NCBI Taxonomy" id="595635"/>
    <lineage>
        <taxon>Eukaryota</taxon>
        <taxon>Fungi</taxon>
        <taxon>Dikarya</taxon>
        <taxon>Ascomycota</taxon>
        <taxon>Pezizomycotina</taxon>
        <taxon>Dothideomycetes</taxon>
        <taxon>Dothideomycetes incertae sedis</taxon>
        <taxon>Botryosphaeriales</taxon>
        <taxon>Phyllostictaceae</taxon>
        <taxon>Phyllosticta</taxon>
    </lineage>
</organism>
<keyword evidence="4" id="KW-1185">Reference proteome</keyword>
<name>A0ABR1KKG0_9PEZI</name>
<feature type="region of interest" description="Disordered" evidence="1">
    <location>
        <begin position="1"/>
        <end position="80"/>
    </location>
</feature>
<dbReference type="Pfam" id="PF07985">
    <property type="entry name" value="SRR1"/>
    <property type="match status" value="1"/>
</dbReference>
<protein>
    <recommendedName>
        <fullName evidence="2">SRR1-like domain-containing protein</fullName>
    </recommendedName>
</protein>
<evidence type="ECO:0000313" key="4">
    <source>
        <dbReference type="Proteomes" id="UP001363622"/>
    </source>
</evidence>
<dbReference type="PANTHER" id="PTHR42080">
    <property type="entry name" value="SRR1 DOMAIN-CONTAINING PROTEIN"/>
    <property type="match status" value="1"/>
</dbReference>
<dbReference type="EMBL" id="JBBPHU010000007">
    <property type="protein sequence ID" value="KAK7515639.1"/>
    <property type="molecule type" value="Genomic_DNA"/>
</dbReference>
<evidence type="ECO:0000256" key="1">
    <source>
        <dbReference type="SAM" id="MobiDB-lite"/>
    </source>
</evidence>
<feature type="compositionally biased region" description="Polar residues" evidence="1">
    <location>
        <begin position="1"/>
        <end position="26"/>
    </location>
</feature>
<dbReference type="PANTHER" id="PTHR42080:SF1">
    <property type="entry name" value="SRR1-LIKE DOMAIN-CONTAINING PROTEIN"/>
    <property type="match status" value="1"/>
</dbReference>
<feature type="compositionally biased region" description="Basic residues" evidence="1">
    <location>
        <begin position="58"/>
        <end position="71"/>
    </location>
</feature>
<reference evidence="3 4" key="1">
    <citation type="submission" date="2024-04" db="EMBL/GenBank/DDBJ databases">
        <title>Phyllosticta paracitricarpa is synonymous to the EU quarantine fungus P. citricarpa based on phylogenomic analyses.</title>
        <authorList>
            <consortium name="Lawrence Berkeley National Laboratory"/>
            <person name="Van Ingen-Buijs V.A."/>
            <person name="Van Westerhoven A.C."/>
            <person name="Haridas S."/>
            <person name="Skiadas P."/>
            <person name="Martin F."/>
            <person name="Groenewald J.Z."/>
            <person name="Crous P.W."/>
            <person name="Seidl M.F."/>
        </authorList>
    </citation>
    <scope>NUCLEOTIDE SEQUENCE [LARGE SCALE GENOMIC DNA]</scope>
    <source>
        <strain evidence="3 4">CBS 123371</strain>
    </source>
</reference>
<dbReference type="InterPro" id="IPR012942">
    <property type="entry name" value="SRR1-like"/>
</dbReference>
<evidence type="ECO:0000313" key="3">
    <source>
        <dbReference type="EMBL" id="KAK7515639.1"/>
    </source>
</evidence>
<gene>
    <name evidence="3" type="ORF">IWZ03DRAFT_208204</name>
</gene>
<evidence type="ECO:0000259" key="2">
    <source>
        <dbReference type="Pfam" id="PF07985"/>
    </source>
</evidence>
<sequence length="411" mass="43777">MTSQPTSANTTKSASNHNHISNPNRTPSAPSAAPIRSAKPGKPKTQASQPPPPPPPPPRHHQPPAPRKSKQARIPLNDGWTLVSTTNKMSRFRISDLAATHTPNGPAPIMPGTSKEQLLDRFAAFRERWRESACVVQLRDLLERTDLDVQRDQRARWRQQQSIGAQGKEQAEWGLEQGGSANKTIENAIVLGLGSLSIDNIAGGVRSMWQLVCFLEMVALLNGGGGSSSSSSSSEANGKSAPTPSVPVYAEDPVFNALDEEVLASLGVEIVRPRKGGVVAAAASCGSVAAADEENAAGSAGLIADSTFVFAPFMPSFVMMEEFLSTRDPLLYVGNDIAGMLELGRSQLKYSSTSDTDDHNRTRKCIGIGEAFLSSNRGVAIMPDFDLHPHALAGQMIYWRKPAAVAGPGDG</sequence>
<accession>A0ABR1KKG0</accession>
<dbReference type="Proteomes" id="UP001363622">
    <property type="component" value="Unassembled WGS sequence"/>
</dbReference>
<comment type="caution">
    <text evidence="3">The sequence shown here is derived from an EMBL/GenBank/DDBJ whole genome shotgun (WGS) entry which is preliminary data.</text>
</comment>
<feature type="region of interest" description="Disordered" evidence="1">
    <location>
        <begin position="226"/>
        <end position="245"/>
    </location>
</feature>
<feature type="domain" description="SRR1-like" evidence="2">
    <location>
        <begin position="180"/>
        <end position="349"/>
    </location>
</feature>